<dbReference type="Gene3D" id="3.40.50.300">
    <property type="entry name" value="P-loop containing nucleotide triphosphate hydrolases"/>
    <property type="match status" value="1"/>
</dbReference>
<dbReference type="STRING" id="1120955.SAMN03080610_00642"/>
<dbReference type="EMBL" id="FMVW01000001">
    <property type="protein sequence ID" value="SCZ24075.1"/>
    <property type="molecule type" value="Genomic_DNA"/>
</dbReference>
<feature type="domain" description="Terminase large subunit gp17-like C-terminal" evidence="2">
    <location>
        <begin position="283"/>
        <end position="429"/>
    </location>
</feature>
<gene>
    <name evidence="3" type="ORF">SAMN03080610_00642</name>
</gene>
<protein>
    <submittedName>
        <fullName evidence="3">Large terminase phage packaging protein</fullName>
    </submittedName>
</protein>
<dbReference type="Gene3D" id="3.30.420.240">
    <property type="match status" value="1"/>
</dbReference>
<dbReference type="Proteomes" id="UP000199347">
    <property type="component" value="Unassembled WGS sequence"/>
</dbReference>
<keyword evidence="1" id="KW-1188">Viral release from host cell</keyword>
<dbReference type="InterPro" id="IPR035421">
    <property type="entry name" value="Terminase_6C"/>
</dbReference>
<organism evidence="3 4">
    <name type="scientific">Afifella marina DSM 2698</name>
    <dbReference type="NCBI Taxonomy" id="1120955"/>
    <lineage>
        <taxon>Bacteria</taxon>
        <taxon>Pseudomonadati</taxon>
        <taxon>Pseudomonadota</taxon>
        <taxon>Alphaproteobacteria</taxon>
        <taxon>Hyphomicrobiales</taxon>
        <taxon>Afifellaceae</taxon>
        <taxon>Afifella</taxon>
    </lineage>
</organism>
<keyword evidence="4" id="KW-1185">Reference proteome</keyword>
<sequence length="444" mass="47972">MRQKCPPGLRAEWHALVGAEDLDAAMSERSSDELARLLDWRLWARPDQLPPEGDWTVWLYLGGRGAGKTRAGAEWVKGLALGQRPFAREPLERIALVGETLADVRDVMVEGPSGLLGLHRPSERPSFSATRRRLLWPNGAQALMFSSQDPESLRGPQFHAAWCDELAKWTYAEATFDMLQFGLRLGINPRQLVTTTPRNVPLVKRLLAAPRTAVTKATTAMNADNLAPGFLEAVVGRYRGTRLGRQELDAELISDRPDALFKRADIEAERVGAAPELIRVVVAVDPPASSGREADSCGIVAAGRGADGFGYVLADKTAQGLSPAGWAGRAVDLFHALSADRLVAEANQGGDMVAAVIRQADPSVAVRLVHASRGKVVRAEPVAALYEQGRIRHVGALPELEDEMADFGLGGLSSGRSPDRVDALVWALTELMLTGGGEARVRRI</sequence>
<evidence type="ECO:0000313" key="4">
    <source>
        <dbReference type="Proteomes" id="UP000199347"/>
    </source>
</evidence>
<dbReference type="Pfam" id="PF17289">
    <property type="entry name" value="Terminase_6C"/>
    <property type="match status" value="1"/>
</dbReference>
<evidence type="ECO:0000256" key="1">
    <source>
        <dbReference type="ARBA" id="ARBA00022612"/>
    </source>
</evidence>
<accession>A0A1G5MFW5</accession>
<evidence type="ECO:0000259" key="2">
    <source>
        <dbReference type="Pfam" id="PF17289"/>
    </source>
</evidence>
<name>A0A1G5MFW5_AFIMA</name>
<dbReference type="InterPro" id="IPR027417">
    <property type="entry name" value="P-loop_NTPase"/>
</dbReference>
<dbReference type="Pfam" id="PF03237">
    <property type="entry name" value="Terminase_6N"/>
    <property type="match status" value="1"/>
</dbReference>
<reference evidence="3 4" key="1">
    <citation type="submission" date="2016-10" db="EMBL/GenBank/DDBJ databases">
        <authorList>
            <person name="de Groot N.N."/>
        </authorList>
    </citation>
    <scope>NUCLEOTIDE SEQUENCE [LARGE SCALE GENOMIC DNA]</scope>
    <source>
        <strain evidence="3 4">DSM 2698</strain>
    </source>
</reference>
<proteinExistence type="predicted"/>
<evidence type="ECO:0000313" key="3">
    <source>
        <dbReference type="EMBL" id="SCZ24075.1"/>
    </source>
</evidence>
<dbReference type="AlphaFoldDB" id="A0A1G5MFW5"/>